<dbReference type="GO" id="GO:0030246">
    <property type="term" value="F:carbohydrate binding"/>
    <property type="evidence" value="ECO:0007669"/>
    <property type="project" value="InterPro"/>
</dbReference>
<sequence>MNRREFVTGAVAVPLLASAAQAQAPADPASAPAPSPAPPPDLYADGAPFSREALEEHARLLSTRAYEAPASTLPNSFAELPRDVFSTIRMIPDRALWLNDNRGFALNVLPGGFIYRSPMRIATVEDDRVRMLPEDSSWFDFGRAPKPPADKPFPFSGFTARSALDKPDEFREFATFQGATIYRALARGQIFGTSSRGLAVDTGEPDGEEFPLFRAFWIERPAAGSGNLVVHALLDSRRLTGAYRFTLRPGEITVVDVELTLFPRETLNHVGVGPMTSMFLFGPNDRAGVDDIRGQVHRADGLQIWNGAGEWIWRPLSNPSDLQISVFTDENPKGFGLLQRERSFAAYNDLGRRYDRMPSAWIEPIGDWGKGQLQLLEIPTDTDINENIVAYWRPKEPLAAGQRLSMAYRMNWCWTPPDRSTGAIVAATVTGAAGGRRRRFVVDFAGDAVADPARQIRANVTTSVGQIREPVGRPNPELKGYRVTFDLDPGDEELCELRMALEADGGPISETWLYRWTP</sequence>
<dbReference type="Pfam" id="PF04349">
    <property type="entry name" value="MdoG"/>
    <property type="match status" value="1"/>
</dbReference>
<comment type="similarity">
    <text evidence="3">Belongs to the OpgD/OpgG family.</text>
</comment>
<accession>A0A9W6MUI6</accession>
<organism evidence="8 9">
    <name type="scientific">Hansschlegelia plantiphila</name>
    <dbReference type="NCBI Taxonomy" id="374655"/>
    <lineage>
        <taxon>Bacteria</taxon>
        <taxon>Pseudomonadati</taxon>
        <taxon>Pseudomonadota</taxon>
        <taxon>Alphaproteobacteria</taxon>
        <taxon>Hyphomicrobiales</taxon>
        <taxon>Methylopilaceae</taxon>
        <taxon>Hansschlegelia</taxon>
    </lineage>
</organism>
<keyword evidence="6" id="KW-0732">Signal</keyword>
<dbReference type="InterPro" id="IPR007444">
    <property type="entry name" value="Glucan_biosyn_MdoG_C"/>
</dbReference>
<dbReference type="RefSeq" id="WP_271167124.1">
    <property type="nucleotide sequence ID" value="NZ_BSFI01000002.1"/>
</dbReference>
<evidence type="ECO:0000256" key="2">
    <source>
        <dbReference type="ARBA" id="ARBA00005001"/>
    </source>
</evidence>
<feature type="region of interest" description="Disordered" evidence="5">
    <location>
        <begin position="23"/>
        <end position="47"/>
    </location>
</feature>
<evidence type="ECO:0000259" key="7">
    <source>
        <dbReference type="Pfam" id="PF04349"/>
    </source>
</evidence>
<feature type="chain" id="PRO_5040916772" evidence="6">
    <location>
        <begin position="23"/>
        <end position="518"/>
    </location>
</feature>
<dbReference type="SUPFAM" id="SSF81296">
    <property type="entry name" value="E set domains"/>
    <property type="match status" value="1"/>
</dbReference>
<feature type="signal peptide" evidence="6">
    <location>
        <begin position="1"/>
        <end position="22"/>
    </location>
</feature>
<reference evidence="8" key="2">
    <citation type="submission" date="2023-01" db="EMBL/GenBank/DDBJ databases">
        <authorList>
            <person name="Sun Q."/>
            <person name="Evtushenko L."/>
        </authorList>
    </citation>
    <scope>NUCLEOTIDE SEQUENCE</scope>
    <source>
        <strain evidence="8">VKM B-2347</strain>
    </source>
</reference>
<dbReference type="AlphaFoldDB" id="A0A9W6MUI6"/>
<dbReference type="GO" id="GO:0051274">
    <property type="term" value="P:beta-glucan biosynthetic process"/>
    <property type="evidence" value="ECO:0007669"/>
    <property type="project" value="TreeGrafter"/>
</dbReference>
<dbReference type="GO" id="GO:0030288">
    <property type="term" value="C:outer membrane-bounded periplasmic space"/>
    <property type="evidence" value="ECO:0007669"/>
    <property type="project" value="TreeGrafter"/>
</dbReference>
<dbReference type="PIRSF" id="PIRSF006281">
    <property type="entry name" value="MdoG"/>
    <property type="match status" value="1"/>
</dbReference>
<dbReference type="PANTHER" id="PTHR30504">
    <property type="entry name" value="GLUCANS BIOSYNTHESIS PROTEIN"/>
    <property type="match status" value="1"/>
</dbReference>
<dbReference type="InterPro" id="IPR011013">
    <property type="entry name" value="Gal_mutarotase_sf_dom"/>
</dbReference>
<name>A0A9W6MUI6_9HYPH</name>
<evidence type="ECO:0000313" key="8">
    <source>
        <dbReference type="EMBL" id="GLK66866.1"/>
    </source>
</evidence>
<feature type="compositionally biased region" description="Pro residues" evidence="5">
    <location>
        <begin position="31"/>
        <end position="41"/>
    </location>
</feature>
<reference evidence="8" key="1">
    <citation type="journal article" date="2014" name="Int. J. Syst. Evol. Microbiol.">
        <title>Complete genome sequence of Corynebacterium casei LMG S-19264T (=DSM 44701T), isolated from a smear-ripened cheese.</title>
        <authorList>
            <consortium name="US DOE Joint Genome Institute (JGI-PGF)"/>
            <person name="Walter F."/>
            <person name="Albersmeier A."/>
            <person name="Kalinowski J."/>
            <person name="Ruckert C."/>
        </authorList>
    </citation>
    <scope>NUCLEOTIDE SEQUENCE</scope>
    <source>
        <strain evidence="8">VKM B-2347</strain>
    </source>
</reference>
<dbReference type="Gene3D" id="2.60.40.10">
    <property type="entry name" value="Immunoglobulins"/>
    <property type="match status" value="1"/>
</dbReference>
<dbReference type="GO" id="GO:0003824">
    <property type="term" value="F:catalytic activity"/>
    <property type="evidence" value="ECO:0007669"/>
    <property type="project" value="InterPro"/>
</dbReference>
<comment type="caution">
    <text evidence="8">The sequence shown here is derived from an EMBL/GenBank/DDBJ whole genome shotgun (WGS) entry which is preliminary data.</text>
</comment>
<dbReference type="InterPro" id="IPR014718">
    <property type="entry name" value="GH-type_carb-bd"/>
</dbReference>
<comment type="subcellular location">
    <subcellularLocation>
        <location evidence="1">Periplasm</location>
    </subcellularLocation>
</comment>
<evidence type="ECO:0000256" key="3">
    <source>
        <dbReference type="ARBA" id="ARBA00009284"/>
    </source>
</evidence>
<dbReference type="Proteomes" id="UP001143372">
    <property type="component" value="Unassembled WGS sequence"/>
</dbReference>
<evidence type="ECO:0000256" key="1">
    <source>
        <dbReference type="ARBA" id="ARBA00004418"/>
    </source>
</evidence>
<dbReference type="InterPro" id="IPR014438">
    <property type="entry name" value="Glucan_biosyn_MdoG/MdoD"/>
</dbReference>
<evidence type="ECO:0000256" key="4">
    <source>
        <dbReference type="ARBA" id="ARBA00022764"/>
    </source>
</evidence>
<evidence type="ECO:0000313" key="9">
    <source>
        <dbReference type="Proteomes" id="UP001143372"/>
    </source>
</evidence>
<proteinExistence type="inferred from homology"/>
<dbReference type="PANTHER" id="PTHR30504:SF2">
    <property type="entry name" value="GLUCANS BIOSYNTHESIS PROTEIN G"/>
    <property type="match status" value="1"/>
</dbReference>
<evidence type="ECO:0000256" key="6">
    <source>
        <dbReference type="SAM" id="SignalP"/>
    </source>
</evidence>
<feature type="domain" description="Glucan biosynthesis periplasmic MdoG C-terminal" evidence="7">
    <location>
        <begin position="49"/>
        <end position="516"/>
    </location>
</feature>
<dbReference type="InterPro" id="IPR013783">
    <property type="entry name" value="Ig-like_fold"/>
</dbReference>
<dbReference type="EMBL" id="BSFI01000002">
    <property type="protein sequence ID" value="GLK66866.1"/>
    <property type="molecule type" value="Genomic_DNA"/>
</dbReference>
<evidence type="ECO:0000256" key="5">
    <source>
        <dbReference type="SAM" id="MobiDB-lite"/>
    </source>
</evidence>
<keyword evidence="4" id="KW-0574">Periplasm</keyword>
<dbReference type="Gene3D" id="2.70.98.10">
    <property type="match status" value="1"/>
</dbReference>
<comment type="pathway">
    <text evidence="2">Glycan metabolism; osmoregulated periplasmic glucan (OPG) biosynthesis.</text>
</comment>
<dbReference type="InterPro" id="IPR014756">
    <property type="entry name" value="Ig_E-set"/>
</dbReference>
<gene>
    <name evidence="8" type="primary">opgG</name>
    <name evidence="8" type="ORF">GCM10008179_05040</name>
</gene>
<dbReference type="SUPFAM" id="SSF74650">
    <property type="entry name" value="Galactose mutarotase-like"/>
    <property type="match status" value="1"/>
</dbReference>
<protein>
    <submittedName>
        <fullName evidence="8">Glucans biosynthesis protein G</fullName>
    </submittedName>
</protein>
<keyword evidence="9" id="KW-1185">Reference proteome</keyword>